<comment type="subunit">
    <text evidence="4">Monomer. Interacts with the flagellar basal bodies.</text>
</comment>
<dbReference type="InterPro" id="IPR009875">
    <property type="entry name" value="PilZ_domain"/>
</dbReference>
<comment type="function">
    <text evidence="4">Acts as a flagellar brake, regulating swimming and swarming in a bis-(3'-5') cyclic diguanylic acid (c-di-GMP)-dependent manner. Binds 1 c-di-GMP dimer per subunit. Increasing levels of c-di-GMP lead to decreased motility.</text>
</comment>
<keyword evidence="7" id="KW-0969">Cilium</keyword>
<evidence type="ECO:0000259" key="5">
    <source>
        <dbReference type="Pfam" id="PF07238"/>
    </source>
</evidence>
<dbReference type="Gene3D" id="2.40.10.220">
    <property type="entry name" value="predicted glycosyltransferase like domains"/>
    <property type="match status" value="1"/>
</dbReference>
<evidence type="ECO:0000259" key="6">
    <source>
        <dbReference type="Pfam" id="PF07317"/>
    </source>
</evidence>
<dbReference type="InterPro" id="IPR012349">
    <property type="entry name" value="Split_barrel_FMN-bd"/>
</dbReference>
<evidence type="ECO:0000256" key="2">
    <source>
        <dbReference type="ARBA" id="ARBA00022741"/>
    </source>
</evidence>
<keyword evidence="1 4" id="KW-0973">c-di-GMP</keyword>
<name>A0ABT0YM00_9BURK</name>
<dbReference type="SUPFAM" id="SSF141371">
    <property type="entry name" value="PilZ domain-like"/>
    <property type="match status" value="1"/>
</dbReference>
<proteinExistence type="inferred from homology"/>
<comment type="subcellular location">
    <subcellularLocation>
        <location evidence="4">Bacterial flagellum basal body</location>
    </subcellularLocation>
</comment>
<comment type="caution">
    <text evidence="7">The sequence shown here is derived from an EMBL/GenBank/DDBJ whole genome shotgun (WGS) entry which is preliminary data.</text>
</comment>
<protein>
    <recommendedName>
        <fullName evidence="4">Flagellar brake protein YcgR</fullName>
    </recommendedName>
    <alternativeName>
        <fullName evidence="4">Cyclic di-GMP binding protein YcgR</fullName>
    </alternativeName>
</protein>
<dbReference type="Proteomes" id="UP001165541">
    <property type="component" value="Unassembled WGS sequence"/>
</dbReference>
<evidence type="ECO:0000256" key="3">
    <source>
        <dbReference type="ARBA" id="ARBA00023143"/>
    </source>
</evidence>
<dbReference type="Pfam" id="PF07238">
    <property type="entry name" value="PilZ"/>
    <property type="match status" value="1"/>
</dbReference>
<organism evidence="7 8">
    <name type="scientific">Caldimonas mangrovi</name>
    <dbReference type="NCBI Taxonomy" id="2944811"/>
    <lineage>
        <taxon>Bacteria</taxon>
        <taxon>Pseudomonadati</taxon>
        <taxon>Pseudomonadota</taxon>
        <taxon>Betaproteobacteria</taxon>
        <taxon>Burkholderiales</taxon>
        <taxon>Sphaerotilaceae</taxon>
        <taxon>Caldimonas</taxon>
    </lineage>
</organism>
<keyword evidence="8" id="KW-1185">Reference proteome</keyword>
<evidence type="ECO:0000256" key="4">
    <source>
        <dbReference type="HAMAP-Rule" id="MF_01457"/>
    </source>
</evidence>
<keyword evidence="7" id="KW-0966">Cell projection</keyword>
<keyword evidence="2 4" id="KW-0547">Nucleotide-binding</keyword>
<dbReference type="HAMAP" id="MF_01457">
    <property type="entry name" value="YcgR"/>
    <property type="match status" value="1"/>
</dbReference>
<dbReference type="Pfam" id="PF07317">
    <property type="entry name" value="PilZN"/>
    <property type="match status" value="1"/>
</dbReference>
<evidence type="ECO:0000256" key="1">
    <source>
        <dbReference type="ARBA" id="ARBA00022636"/>
    </source>
</evidence>
<keyword evidence="7" id="KW-0282">Flagellum</keyword>
<reference evidence="7" key="1">
    <citation type="submission" date="2022-05" db="EMBL/GenBank/DDBJ databases">
        <title>Schlegelella sp. nov., isolated from mangrove soil.</title>
        <authorList>
            <person name="Liu Y."/>
            <person name="Ge X."/>
            <person name="Liu W."/>
        </authorList>
    </citation>
    <scope>NUCLEOTIDE SEQUENCE</scope>
    <source>
        <strain evidence="7">S2-27</strain>
    </source>
</reference>
<comment type="similarity">
    <text evidence="4">Belongs to the YcgR family.</text>
</comment>
<gene>
    <name evidence="4" type="primary">ycgR</name>
    <name evidence="7" type="ORF">M8A51_07630</name>
</gene>
<keyword evidence="3 4" id="KW-0975">Bacterial flagellum</keyword>
<dbReference type="InterPro" id="IPR023787">
    <property type="entry name" value="T3SS_YcgR"/>
</dbReference>
<dbReference type="EMBL" id="JAMKFE010000004">
    <property type="protein sequence ID" value="MCM5679399.1"/>
    <property type="molecule type" value="Genomic_DNA"/>
</dbReference>
<dbReference type="InterPro" id="IPR009926">
    <property type="entry name" value="T3SS_YcgR_PilZN"/>
</dbReference>
<feature type="domain" description="PilZ" evidence="5">
    <location>
        <begin position="124"/>
        <end position="236"/>
    </location>
</feature>
<sequence length="250" mass="27587">MPLPSEPEARASLDDFRVSEPFEILTLLRRMAELRVLVTIATPGGASYTTSVWEVDRAKGVVRFSADRNDPQLERVLDADDAVAVSYLDSIKIQFDVDGLVHVHAGGGISALNCSFPHEMFRFQRRNSYRVRPLMTTPPHACFGHPAAPDIRLELRVIDVSIGGIALFLPPDALALEPGSTINDAVIDLDAETQLRATLRVAHITSMNGDAQGVRIGCEMESMSGESLRMLQRFIDQTQKRRRMMAVDGS</sequence>
<dbReference type="Gene3D" id="2.30.110.10">
    <property type="entry name" value="Electron Transport, Fmn-binding Protein, Chain A"/>
    <property type="match status" value="1"/>
</dbReference>
<feature type="domain" description="Type III secretion system flagellar brake protein YcgR PilZN" evidence="6">
    <location>
        <begin position="16"/>
        <end position="122"/>
    </location>
</feature>
<dbReference type="RefSeq" id="WP_251777610.1">
    <property type="nucleotide sequence ID" value="NZ_JAMKFE010000004.1"/>
</dbReference>
<accession>A0ABT0YM00</accession>
<evidence type="ECO:0000313" key="7">
    <source>
        <dbReference type="EMBL" id="MCM5679399.1"/>
    </source>
</evidence>
<evidence type="ECO:0000313" key="8">
    <source>
        <dbReference type="Proteomes" id="UP001165541"/>
    </source>
</evidence>